<keyword evidence="3" id="KW-0677">Repeat</keyword>
<dbReference type="EMBL" id="BRXU01000001">
    <property type="protein sequence ID" value="GLC47812.1"/>
    <property type="molecule type" value="Genomic_DNA"/>
</dbReference>
<comment type="subcellular location">
    <subcellularLocation>
        <location evidence="1">Cytoplasm</location>
        <location evidence="1">Cytoskeleton</location>
        <location evidence="1">Cilium axoneme</location>
    </subcellularLocation>
</comment>
<dbReference type="Gene3D" id="3.10.20.90">
    <property type="entry name" value="Phosphatidylinositol 3-kinase Catalytic Subunit, Chain A, domain 1"/>
    <property type="match status" value="1"/>
</dbReference>
<dbReference type="SUPFAM" id="SSF52058">
    <property type="entry name" value="L domain-like"/>
    <property type="match status" value="1"/>
</dbReference>
<dbReference type="SMART" id="SM00369">
    <property type="entry name" value="LRR_TYP"/>
    <property type="match status" value="6"/>
</dbReference>
<dbReference type="Gene3D" id="3.80.10.10">
    <property type="entry name" value="Ribonuclease Inhibitor"/>
    <property type="match status" value="2"/>
</dbReference>
<dbReference type="SMART" id="SM00213">
    <property type="entry name" value="UBQ"/>
    <property type="match status" value="1"/>
</dbReference>
<dbReference type="GO" id="GO:0005930">
    <property type="term" value="C:axoneme"/>
    <property type="evidence" value="ECO:0007669"/>
    <property type="project" value="UniProtKB-SubCell"/>
</dbReference>
<dbReference type="InterPro" id="IPR003591">
    <property type="entry name" value="Leu-rich_rpt_typical-subtyp"/>
</dbReference>
<feature type="domain" description="Ubiquitin-like" evidence="4">
    <location>
        <begin position="9"/>
        <end position="82"/>
    </location>
</feature>
<reference evidence="5 6" key="1">
    <citation type="journal article" date="2023" name="Commun. Biol.">
        <title>Reorganization of the ancestral sex-determining regions during the evolution of trioecy in Pleodorina starrii.</title>
        <authorList>
            <person name="Takahashi K."/>
            <person name="Suzuki S."/>
            <person name="Kawai-Toyooka H."/>
            <person name="Yamamoto K."/>
            <person name="Hamaji T."/>
            <person name="Ootsuki R."/>
            <person name="Yamaguchi H."/>
            <person name="Kawachi M."/>
            <person name="Higashiyama T."/>
            <person name="Nozaki H."/>
        </authorList>
    </citation>
    <scope>NUCLEOTIDE SEQUENCE [LARGE SCALE GENOMIC DNA]</scope>
    <source>
        <strain evidence="5 6">NIES-4479</strain>
    </source>
</reference>
<organism evidence="5 6">
    <name type="scientific">Pleodorina starrii</name>
    <dbReference type="NCBI Taxonomy" id="330485"/>
    <lineage>
        <taxon>Eukaryota</taxon>
        <taxon>Viridiplantae</taxon>
        <taxon>Chlorophyta</taxon>
        <taxon>core chlorophytes</taxon>
        <taxon>Chlorophyceae</taxon>
        <taxon>CS clade</taxon>
        <taxon>Chlamydomonadales</taxon>
        <taxon>Volvocaceae</taxon>
        <taxon>Pleodorina</taxon>
    </lineage>
</organism>
<dbReference type="InterPro" id="IPR001611">
    <property type="entry name" value="Leu-rich_rpt"/>
</dbReference>
<evidence type="ECO:0000313" key="6">
    <source>
        <dbReference type="Proteomes" id="UP001165080"/>
    </source>
</evidence>
<dbReference type="Pfam" id="PF13855">
    <property type="entry name" value="LRR_8"/>
    <property type="match status" value="1"/>
</dbReference>
<evidence type="ECO:0000256" key="1">
    <source>
        <dbReference type="ARBA" id="ARBA00004430"/>
    </source>
</evidence>
<dbReference type="OrthoDB" id="2187496at2759"/>
<keyword evidence="6" id="KW-1185">Reference proteome</keyword>
<dbReference type="PANTHER" id="PTHR48051:SF1">
    <property type="entry name" value="RAS SUPPRESSOR PROTEIN 1"/>
    <property type="match status" value="1"/>
</dbReference>
<proteinExistence type="predicted"/>
<sequence length="444" mass="45392">MVEAEPLWTLQIKHGAQQLELSLPASAKVQELQERLQELTGAFVRKQKLIFKGKVLAATHDLAKAGLANGAKLMLLLSDGTAVATQGQQALQQQKKARQDEAAARVRELYAQAKGGALGGAAAAAVAAAAAPAARKEPAIDWAERKRTWEKTAIISLRDLGLSTLPDDLFASGLDAARVADLSHNALARLPPSISRLTGLHTLRLERNCLGTGAAAVAACGSAPGGSGASGSGSGGEGSAGLAWEALGALSGLTCLSLDHNGLEALPDAGISGLRSLQVLSVSHNALTALPQALGQLGALQVLLADSNRLEALPDSIGGCSSLVELSAKGNRIRELPPGMAGLNKLQSARLDGNMIAAVPPAVLRDCASLSSLSLQGNPITADQLRSTPGFAAYDARRVARCNKQLDAGVLLHASRTFTEGAEDRQWSRWAGGGGGGGGGGAGK</sequence>
<dbReference type="Pfam" id="PF00240">
    <property type="entry name" value="ubiquitin"/>
    <property type="match status" value="1"/>
</dbReference>
<protein>
    <recommendedName>
        <fullName evidence="4">Ubiquitin-like domain-containing protein</fullName>
    </recommendedName>
</protein>
<keyword evidence="2" id="KW-0433">Leucine-rich repeat</keyword>
<dbReference type="PROSITE" id="PS50053">
    <property type="entry name" value="UBIQUITIN_2"/>
    <property type="match status" value="1"/>
</dbReference>
<comment type="caution">
    <text evidence="5">The sequence shown here is derived from an EMBL/GenBank/DDBJ whole genome shotgun (WGS) entry which is preliminary data.</text>
</comment>
<dbReference type="InterPro" id="IPR029071">
    <property type="entry name" value="Ubiquitin-like_domsf"/>
</dbReference>
<evidence type="ECO:0000259" key="4">
    <source>
        <dbReference type="PROSITE" id="PS50053"/>
    </source>
</evidence>
<dbReference type="SMART" id="SM00364">
    <property type="entry name" value="LRR_BAC"/>
    <property type="match status" value="4"/>
</dbReference>
<dbReference type="Proteomes" id="UP001165080">
    <property type="component" value="Unassembled WGS sequence"/>
</dbReference>
<evidence type="ECO:0000256" key="3">
    <source>
        <dbReference type="ARBA" id="ARBA00022737"/>
    </source>
</evidence>
<name>A0A9W6BA15_9CHLO</name>
<dbReference type="InterPro" id="IPR000626">
    <property type="entry name" value="Ubiquitin-like_dom"/>
</dbReference>
<dbReference type="InterPro" id="IPR032675">
    <property type="entry name" value="LRR_dom_sf"/>
</dbReference>
<evidence type="ECO:0000256" key="2">
    <source>
        <dbReference type="ARBA" id="ARBA00022614"/>
    </source>
</evidence>
<dbReference type="AlphaFoldDB" id="A0A9W6BA15"/>
<dbReference type="InterPro" id="IPR050216">
    <property type="entry name" value="LRR_domain-containing"/>
</dbReference>
<dbReference type="SUPFAM" id="SSF54236">
    <property type="entry name" value="Ubiquitin-like"/>
    <property type="match status" value="1"/>
</dbReference>
<dbReference type="PANTHER" id="PTHR48051">
    <property type="match status" value="1"/>
</dbReference>
<accession>A0A9W6BA15</accession>
<evidence type="ECO:0000313" key="5">
    <source>
        <dbReference type="EMBL" id="GLC47812.1"/>
    </source>
</evidence>
<gene>
    <name evidence="5" type="primary">PLEST000605</name>
    <name evidence="5" type="ORF">PLESTB_000028400</name>
</gene>